<dbReference type="RefSeq" id="WP_167389462.1">
    <property type="nucleotide sequence ID" value="NZ_FXZD01000007.1"/>
</dbReference>
<name>A0A2H1KEQ5_9MICO</name>
<dbReference type="AlphaFoldDB" id="A0A2H1KEQ5"/>
<feature type="domain" description="Phage capsid-like C-terminal" evidence="2">
    <location>
        <begin position="118"/>
        <end position="384"/>
    </location>
</feature>
<organism evidence="3 4">
    <name type="scientific">Brevibacterium antiquum CNRZ 918</name>
    <dbReference type="NCBI Taxonomy" id="1255637"/>
    <lineage>
        <taxon>Bacteria</taxon>
        <taxon>Bacillati</taxon>
        <taxon>Actinomycetota</taxon>
        <taxon>Actinomycetes</taxon>
        <taxon>Micrococcales</taxon>
        <taxon>Brevibacteriaceae</taxon>
        <taxon>Brevibacterium</taxon>
    </lineage>
</organism>
<dbReference type="NCBIfam" id="TIGR01554">
    <property type="entry name" value="major_cap_HK97"/>
    <property type="match status" value="1"/>
</dbReference>
<dbReference type="Pfam" id="PF05065">
    <property type="entry name" value="Phage_capsid"/>
    <property type="match status" value="1"/>
</dbReference>
<dbReference type="Gene3D" id="3.30.2400.10">
    <property type="entry name" value="Major capsid protein gp5"/>
    <property type="match status" value="1"/>
</dbReference>
<evidence type="ECO:0000313" key="3">
    <source>
        <dbReference type="EMBL" id="SMX98058.1"/>
    </source>
</evidence>
<dbReference type="InterPro" id="IPR024455">
    <property type="entry name" value="Phage_capsid"/>
</dbReference>
<comment type="subcellular location">
    <subcellularLocation>
        <location evidence="1">Virion</location>
    </subcellularLocation>
</comment>
<dbReference type="EMBL" id="FXZD01000007">
    <property type="protein sequence ID" value="SMX98058.1"/>
    <property type="molecule type" value="Genomic_DNA"/>
</dbReference>
<protein>
    <submittedName>
        <fullName evidence="3">Phage major capsid protein, HK97 family</fullName>
    </submittedName>
</protein>
<evidence type="ECO:0000313" key="4">
    <source>
        <dbReference type="Proteomes" id="UP000234433"/>
    </source>
</evidence>
<proteinExistence type="predicted"/>
<dbReference type="InterPro" id="IPR054612">
    <property type="entry name" value="Phage_capsid-like_C"/>
</dbReference>
<gene>
    <name evidence="3" type="ORF">BANT918_02388</name>
</gene>
<evidence type="ECO:0000259" key="2">
    <source>
        <dbReference type="Pfam" id="PF05065"/>
    </source>
</evidence>
<dbReference type="Proteomes" id="UP000234433">
    <property type="component" value="Unassembled WGS sequence"/>
</dbReference>
<dbReference type="SUPFAM" id="SSF56563">
    <property type="entry name" value="Major capsid protein gp5"/>
    <property type="match status" value="1"/>
</dbReference>
<dbReference type="Gene3D" id="3.30.2320.10">
    <property type="entry name" value="hypothetical protein PF0899 domain"/>
    <property type="match status" value="1"/>
</dbReference>
<reference evidence="3 4" key="1">
    <citation type="submission" date="2017-03" db="EMBL/GenBank/DDBJ databases">
        <authorList>
            <person name="Afonso C.L."/>
            <person name="Miller P.J."/>
            <person name="Scott M.A."/>
            <person name="Spackman E."/>
            <person name="Goraichik I."/>
            <person name="Dimitrov K.M."/>
            <person name="Suarez D.L."/>
            <person name="Swayne D.E."/>
        </authorList>
    </citation>
    <scope>NUCLEOTIDE SEQUENCE [LARGE SCALE GENOMIC DNA]</scope>
    <source>
        <strain evidence="3 4">CNRZ 918</strain>
    </source>
</reference>
<accession>A0A2H1KEQ5</accession>
<sequence length="391" mass="41017">MDLKALLTEAKGIVDALNAGTATDEQKSRMPVLTTEIKDAKAAEADAKSLSDLVAGGVGSKQDKSNDERPAASLGAHAAAEFKSMGARFEGKQAAFSSTEFKAAGDPSSVDTTEGGLPQIDTSVVSMPRTILTIASLLAPGTLSGDTLVYFEETAGAGDPDTVKPGAKKPYVNYAFKQVREGLSKIAGLTKVLDEMMEDYGFLVTEINGSLLYDLSLKEEEQLLYGNGTAPNLLGITERSGVLAVDATAETLADKVFSAQMQVQQASRRLVDGVVINPADYEKLRLTKDGNGQYIGGGPFQGQYGVGGAALYPPLWGLNTVVTPAIKSGTVLAGAFKDATLFRKGGVRVDAANTNVDDFETNKVTLRAEERIALKVPRPAAFAEITVAGGE</sequence>
<evidence type="ECO:0000256" key="1">
    <source>
        <dbReference type="ARBA" id="ARBA00004328"/>
    </source>
</evidence>